<feature type="domain" description="Histidine kinase/HSP90-like ATPase" evidence="2">
    <location>
        <begin position="37"/>
        <end position="152"/>
    </location>
</feature>
<reference evidence="4" key="1">
    <citation type="journal article" date="2019" name="Int. J. Syst. Evol. Microbiol.">
        <title>The Global Catalogue of Microorganisms (GCM) 10K type strain sequencing project: providing services to taxonomists for standard genome sequencing and annotation.</title>
        <authorList>
            <consortium name="The Broad Institute Genomics Platform"/>
            <consortium name="The Broad Institute Genome Sequencing Center for Infectious Disease"/>
            <person name="Wu L."/>
            <person name="Ma J."/>
        </authorList>
    </citation>
    <scope>NUCLEOTIDE SEQUENCE [LARGE SCALE GENOMIC DNA]</scope>
    <source>
        <strain evidence="4">CCUG 50347</strain>
    </source>
</reference>
<accession>A0ABV9RLN4</accession>
<keyword evidence="3" id="KW-0067">ATP-binding</keyword>
<name>A0ABV9RLN4_9PSEU</name>
<comment type="caution">
    <text evidence="3">The sequence shown here is derived from an EMBL/GenBank/DDBJ whole genome shotgun (WGS) entry which is preliminary data.</text>
</comment>
<dbReference type="InterPro" id="IPR050267">
    <property type="entry name" value="Anti-sigma-factor_SerPK"/>
</dbReference>
<sequence length="158" mass="17002">MITNRDLECMGLATGCVCPAGTDTAGVRGAWLWERRPARPETVVALRRLVRRWTVTTVVDEEIGESIVLVVDEAVSNVVEHAYRGPVGDVSVFAAPRPCGNGVVVVVEDQGVWSPPGADPGFRGRGLDLVRELSDHHAVLGSDLGTTVRMCWRALVTS</sequence>
<protein>
    <submittedName>
        <fullName evidence="3">ATP-binding protein</fullName>
    </submittedName>
</protein>
<dbReference type="GO" id="GO:0005524">
    <property type="term" value="F:ATP binding"/>
    <property type="evidence" value="ECO:0007669"/>
    <property type="project" value="UniProtKB-KW"/>
</dbReference>
<dbReference type="PANTHER" id="PTHR35526:SF3">
    <property type="entry name" value="ANTI-SIGMA-F FACTOR RSBW"/>
    <property type="match status" value="1"/>
</dbReference>
<evidence type="ECO:0000313" key="4">
    <source>
        <dbReference type="Proteomes" id="UP001595909"/>
    </source>
</evidence>
<dbReference type="RefSeq" id="WP_274187792.1">
    <property type="nucleotide sequence ID" value="NZ_BAABHN010000040.1"/>
</dbReference>
<dbReference type="EMBL" id="JBHSIM010000040">
    <property type="protein sequence ID" value="MFC4834600.1"/>
    <property type="molecule type" value="Genomic_DNA"/>
</dbReference>
<dbReference type="Gene3D" id="3.30.565.10">
    <property type="entry name" value="Histidine kinase-like ATPase, C-terminal domain"/>
    <property type="match status" value="1"/>
</dbReference>
<evidence type="ECO:0000313" key="3">
    <source>
        <dbReference type="EMBL" id="MFC4834600.1"/>
    </source>
</evidence>
<dbReference type="PANTHER" id="PTHR35526">
    <property type="entry name" value="ANTI-SIGMA-F FACTOR RSBW-RELATED"/>
    <property type="match status" value="1"/>
</dbReference>
<dbReference type="Pfam" id="PF13581">
    <property type="entry name" value="HATPase_c_2"/>
    <property type="match status" value="1"/>
</dbReference>
<keyword evidence="1" id="KW-0418">Kinase</keyword>
<evidence type="ECO:0000256" key="1">
    <source>
        <dbReference type="ARBA" id="ARBA00022527"/>
    </source>
</evidence>
<keyword evidence="1" id="KW-0808">Transferase</keyword>
<dbReference type="Proteomes" id="UP001595909">
    <property type="component" value="Unassembled WGS sequence"/>
</dbReference>
<gene>
    <name evidence="3" type="ORF">ACFPEL_19465</name>
</gene>
<dbReference type="SUPFAM" id="SSF55874">
    <property type="entry name" value="ATPase domain of HSP90 chaperone/DNA topoisomerase II/histidine kinase"/>
    <property type="match status" value="1"/>
</dbReference>
<evidence type="ECO:0000259" key="2">
    <source>
        <dbReference type="Pfam" id="PF13581"/>
    </source>
</evidence>
<dbReference type="InterPro" id="IPR036890">
    <property type="entry name" value="HATPase_C_sf"/>
</dbReference>
<dbReference type="CDD" id="cd16936">
    <property type="entry name" value="HATPase_RsbW-like"/>
    <property type="match status" value="1"/>
</dbReference>
<dbReference type="InterPro" id="IPR003594">
    <property type="entry name" value="HATPase_dom"/>
</dbReference>
<keyword evidence="1" id="KW-0723">Serine/threonine-protein kinase</keyword>
<keyword evidence="4" id="KW-1185">Reference proteome</keyword>
<proteinExistence type="predicted"/>
<keyword evidence="3" id="KW-0547">Nucleotide-binding</keyword>
<organism evidence="3 4">
    <name type="scientific">Actinomycetospora chibensis</name>
    <dbReference type="NCBI Taxonomy" id="663606"/>
    <lineage>
        <taxon>Bacteria</taxon>
        <taxon>Bacillati</taxon>
        <taxon>Actinomycetota</taxon>
        <taxon>Actinomycetes</taxon>
        <taxon>Pseudonocardiales</taxon>
        <taxon>Pseudonocardiaceae</taxon>
        <taxon>Actinomycetospora</taxon>
    </lineage>
</organism>